<protein>
    <submittedName>
        <fullName evidence="1">Unnamed protein product</fullName>
    </submittedName>
</protein>
<dbReference type="Proteomes" id="UP001165064">
    <property type="component" value="Unassembled WGS sequence"/>
</dbReference>
<gene>
    <name evidence="1" type="ORF">Amon02_000221700</name>
</gene>
<accession>A0ACB5SXE4</accession>
<organism evidence="1 2">
    <name type="scientific">Ambrosiozyma monospora</name>
    <name type="common">Yeast</name>
    <name type="synonym">Endomycopsis monosporus</name>
    <dbReference type="NCBI Taxonomy" id="43982"/>
    <lineage>
        <taxon>Eukaryota</taxon>
        <taxon>Fungi</taxon>
        <taxon>Dikarya</taxon>
        <taxon>Ascomycota</taxon>
        <taxon>Saccharomycotina</taxon>
        <taxon>Pichiomycetes</taxon>
        <taxon>Pichiales</taxon>
        <taxon>Pichiaceae</taxon>
        <taxon>Ambrosiozyma</taxon>
    </lineage>
</organism>
<reference evidence="1" key="1">
    <citation type="submission" date="2023-04" db="EMBL/GenBank/DDBJ databases">
        <title>Ambrosiozyma monospora NBRC 10751.</title>
        <authorList>
            <person name="Ichikawa N."/>
            <person name="Sato H."/>
            <person name="Tonouchi N."/>
        </authorList>
    </citation>
    <scope>NUCLEOTIDE SEQUENCE</scope>
    <source>
        <strain evidence="1">NBRC 10751</strain>
    </source>
</reference>
<evidence type="ECO:0000313" key="1">
    <source>
        <dbReference type="EMBL" id="GME75573.1"/>
    </source>
</evidence>
<comment type="caution">
    <text evidence="1">The sequence shown here is derived from an EMBL/GenBank/DDBJ whole genome shotgun (WGS) entry which is preliminary data.</text>
</comment>
<keyword evidence="2" id="KW-1185">Reference proteome</keyword>
<sequence>MFNKYLIRAASSYTKVPVKSSFARATFATAVDAQPKSTPEPTQTPQQQPPQQRTEISSTEADVFPSAVEPPKYVLTTLRSFPSLEPHSLIPVHARLLNEPIRRDILWASVIMELDNKRVGASNPPGRSDHKFSRKKLFKQKGTGRARVGDANSPIRWRGAYALAANAPNDFSTELPKKVYYLGYRVALSDYYRQGKLFIIGQDAEFESEVAKASPITEKLKEGDNYSLEICTSESNAITKFVKSHGFERLNLLFVVDDYEKVENLREAIKNYPSEKITIMRKEDVEVRNLLKAHRIIMDKDALTYFGGKYTVGVTF</sequence>
<dbReference type="EMBL" id="BSXS01001245">
    <property type="protein sequence ID" value="GME75573.1"/>
    <property type="molecule type" value="Genomic_DNA"/>
</dbReference>
<proteinExistence type="predicted"/>
<evidence type="ECO:0000313" key="2">
    <source>
        <dbReference type="Proteomes" id="UP001165064"/>
    </source>
</evidence>
<name>A0ACB5SXE4_AMBMO</name>